<evidence type="ECO:0000313" key="3">
    <source>
        <dbReference type="Proteomes" id="UP000018144"/>
    </source>
</evidence>
<protein>
    <recommendedName>
        <fullName evidence="4">Secreted protein</fullName>
    </recommendedName>
</protein>
<proteinExistence type="predicted"/>
<evidence type="ECO:0000313" key="2">
    <source>
        <dbReference type="EMBL" id="CCX14904.1"/>
    </source>
</evidence>
<gene>
    <name evidence="2" type="ORF">PCON_01130</name>
</gene>
<name>U4LM46_PYROM</name>
<evidence type="ECO:0000256" key="1">
    <source>
        <dbReference type="SAM" id="SignalP"/>
    </source>
</evidence>
<sequence>MGHGGILWMTSMLRGCFIRLSENVVIIWSSAEVIAGLRSQCKCKGSAWSHGAPFSDITKKNCDCADSTTLRGRYEPRGQWCCCRQNSYQSCDYSTATRFRCYSEGIQRA</sequence>
<evidence type="ECO:0008006" key="4">
    <source>
        <dbReference type="Google" id="ProtNLM"/>
    </source>
</evidence>
<dbReference type="EMBL" id="HF936073">
    <property type="protein sequence ID" value="CCX14904.1"/>
    <property type="molecule type" value="Genomic_DNA"/>
</dbReference>
<dbReference type="Proteomes" id="UP000018144">
    <property type="component" value="Unassembled WGS sequence"/>
</dbReference>
<dbReference type="AlphaFoldDB" id="U4LM46"/>
<keyword evidence="1" id="KW-0732">Signal</keyword>
<accession>U4LM46</accession>
<organism evidence="2 3">
    <name type="scientific">Pyronema omphalodes (strain CBS 100304)</name>
    <name type="common">Pyronema confluens</name>
    <dbReference type="NCBI Taxonomy" id="1076935"/>
    <lineage>
        <taxon>Eukaryota</taxon>
        <taxon>Fungi</taxon>
        <taxon>Dikarya</taxon>
        <taxon>Ascomycota</taxon>
        <taxon>Pezizomycotina</taxon>
        <taxon>Pezizomycetes</taxon>
        <taxon>Pezizales</taxon>
        <taxon>Pyronemataceae</taxon>
        <taxon>Pyronema</taxon>
    </lineage>
</organism>
<keyword evidence="3" id="KW-1185">Reference proteome</keyword>
<feature type="chain" id="PRO_5004652164" description="Secreted protein" evidence="1">
    <location>
        <begin position="24"/>
        <end position="109"/>
    </location>
</feature>
<feature type="signal peptide" evidence="1">
    <location>
        <begin position="1"/>
        <end position="23"/>
    </location>
</feature>
<reference evidence="2 3" key="1">
    <citation type="journal article" date="2013" name="PLoS Genet.">
        <title>The genome and development-dependent transcriptomes of Pyronema confluens: a window into fungal evolution.</title>
        <authorList>
            <person name="Traeger S."/>
            <person name="Altegoer F."/>
            <person name="Freitag M."/>
            <person name="Gabaldon T."/>
            <person name="Kempken F."/>
            <person name="Kumar A."/>
            <person name="Marcet-Houben M."/>
            <person name="Poggeler S."/>
            <person name="Stajich J.E."/>
            <person name="Nowrousian M."/>
        </authorList>
    </citation>
    <scope>NUCLEOTIDE SEQUENCE [LARGE SCALE GENOMIC DNA]</scope>
    <source>
        <strain evidence="3">CBS 100304</strain>
        <tissue evidence="2">Vegetative mycelium</tissue>
    </source>
</reference>